<dbReference type="AlphaFoldDB" id="A0A654DIQ8"/>
<dbReference type="Proteomes" id="UP000432350">
    <property type="component" value="Unassembled WGS sequence"/>
</dbReference>
<evidence type="ECO:0000313" key="2">
    <source>
        <dbReference type="Proteomes" id="UP000432350"/>
    </source>
</evidence>
<dbReference type="Pfam" id="PF13692">
    <property type="entry name" value="Glyco_trans_1_4"/>
    <property type="match status" value="1"/>
</dbReference>
<proteinExistence type="predicted"/>
<evidence type="ECO:0000313" key="1">
    <source>
        <dbReference type="EMBL" id="VXD05306.1"/>
    </source>
</evidence>
<accession>A0A654DIQ8</accession>
<gene>
    <name evidence="1" type="ORF">SPHINGO8BC_60459</name>
</gene>
<sequence length="318" mass="36710">MTHKPRVLTWHIHGSYLYYLSQGDYILYIPYTPERGPRYGGRGTTFPFGDNVIEVPACEVRNLDLDLILFQCDENYLEDQYLILSEVQQQLPRIYIEHDPPWQHPCDEVHPVTNPAVTLVHVTHFNQLMWKANIPDVRVITHGVDTHDVAYNGRLEKGIVVINNLPSRGRMLGSDIFKYVQKQVPLDLIGMGNEPYGLREVLHPRLPEFIKDYRFFFNPIRYTSLGLAICEAMMVGLPIVGLATTELSTIIENEKTGYIGLEIEELIAKMKMLLNNPQHAQQLSVNAQQKAKELFDIVRFGQQWENLINEKIHQYILS</sequence>
<reference evidence="1 2" key="1">
    <citation type="submission" date="2019-10" db="EMBL/GenBank/DDBJ databases">
        <authorList>
            <person name="Karimi E."/>
        </authorList>
    </citation>
    <scope>NUCLEOTIDE SEQUENCE [LARGE SCALE GENOMIC DNA]</scope>
    <source>
        <strain evidence="1">Sphingobacterium sp. 8BC</strain>
    </source>
</reference>
<dbReference type="PANTHER" id="PTHR12526">
    <property type="entry name" value="GLYCOSYLTRANSFERASE"/>
    <property type="match status" value="1"/>
</dbReference>
<protein>
    <submittedName>
        <fullName evidence="1">LPS biosynthesis transferase</fullName>
    </submittedName>
</protein>
<dbReference type="Gene3D" id="3.40.50.2000">
    <property type="entry name" value="Glycogen Phosphorylase B"/>
    <property type="match status" value="1"/>
</dbReference>
<dbReference type="SUPFAM" id="SSF53756">
    <property type="entry name" value="UDP-Glycosyltransferase/glycogen phosphorylase"/>
    <property type="match status" value="1"/>
</dbReference>
<name>A0A654DIQ8_SPHMU</name>
<dbReference type="EMBL" id="CABWMV010000025">
    <property type="protein sequence ID" value="VXD05306.1"/>
    <property type="molecule type" value="Genomic_DNA"/>
</dbReference>
<keyword evidence="1" id="KW-0808">Transferase</keyword>
<dbReference type="PANTHER" id="PTHR12526:SF630">
    <property type="entry name" value="GLYCOSYLTRANSFERASE"/>
    <property type="match status" value="1"/>
</dbReference>
<dbReference type="RefSeq" id="WP_115048612.1">
    <property type="nucleotide sequence ID" value="NZ_CP068086.1"/>
</dbReference>
<organism evidence="1 2">
    <name type="scientific">Sphingobacterium multivorum</name>
    <dbReference type="NCBI Taxonomy" id="28454"/>
    <lineage>
        <taxon>Bacteria</taxon>
        <taxon>Pseudomonadati</taxon>
        <taxon>Bacteroidota</taxon>
        <taxon>Sphingobacteriia</taxon>
        <taxon>Sphingobacteriales</taxon>
        <taxon>Sphingobacteriaceae</taxon>
        <taxon>Sphingobacterium</taxon>
    </lineage>
</organism>
<dbReference type="GO" id="GO:0016740">
    <property type="term" value="F:transferase activity"/>
    <property type="evidence" value="ECO:0007669"/>
    <property type="project" value="UniProtKB-KW"/>
</dbReference>